<dbReference type="GO" id="GO:0006814">
    <property type="term" value="P:sodium ion transport"/>
    <property type="evidence" value="ECO:0007669"/>
    <property type="project" value="InterPro"/>
</dbReference>
<proteinExistence type="predicted"/>
<evidence type="ECO:0000256" key="5">
    <source>
        <dbReference type="ARBA" id="ARBA00022989"/>
    </source>
</evidence>
<feature type="transmembrane region" description="Helical" evidence="8">
    <location>
        <begin position="281"/>
        <end position="304"/>
    </location>
</feature>
<feature type="transmembrane region" description="Helical" evidence="8">
    <location>
        <begin position="74"/>
        <end position="95"/>
    </location>
</feature>
<dbReference type="GO" id="GO:0016829">
    <property type="term" value="F:lyase activity"/>
    <property type="evidence" value="ECO:0007669"/>
    <property type="project" value="InterPro"/>
</dbReference>
<dbReference type="GO" id="GO:0005886">
    <property type="term" value="C:plasma membrane"/>
    <property type="evidence" value="ECO:0007669"/>
    <property type="project" value="UniProtKB-SubCell"/>
</dbReference>
<evidence type="ECO:0000313" key="9">
    <source>
        <dbReference type="EMBL" id="CAI8015255.1"/>
    </source>
</evidence>
<name>A0AA35RPC1_GEOBA</name>
<organism evidence="9 10">
    <name type="scientific">Geodia barretti</name>
    <name type="common">Barrett's horny sponge</name>
    <dbReference type="NCBI Taxonomy" id="519541"/>
    <lineage>
        <taxon>Eukaryota</taxon>
        <taxon>Metazoa</taxon>
        <taxon>Porifera</taxon>
        <taxon>Demospongiae</taxon>
        <taxon>Heteroscleromorpha</taxon>
        <taxon>Tetractinellida</taxon>
        <taxon>Astrophorina</taxon>
        <taxon>Geodiidae</taxon>
        <taxon>Geodia</taxon>
    </lineage>
</organism>
<dbReference type="InterPro" id="IPR005661">
    <property type="entry name" value="OadB_MmdB"/>
</dbReference>
<dbReference type="Pfam" id="PF03977">
    <property type="entry name" value="OAD_beta"/>
    <property type="match status" value="1"/>
</dbReference>
<feature type="transmembrane region" description="Helical" evidence="8">
    <location>
        <begin position="45"/>
        <end position="62"/>
    </location>
</feature>
<accession>A0AA35RPC1</accession>
<feature type="transmembrane region" description="Helical" evidence="8">
    <location>
        <begin position="355"/>
        <end position="374"/>
    </location>
</feature>
<gene>
    <name evidence="9" type="ORF">GBAR_LOCUS9471</name>
</gene>
<keyword evidence="5 8" id="KW-1133">Transmembrane helix</keyword>
<dbReference type="NCBIfam" id="TIGR01109">
    <property type="entry name" value="Na_pump_decarbB"/>
    <property type="match status" value="1"/>
</dbReference>
<evidence type="ECO:0000256" key="6">
    <source>
        <dbReference type="ARBA" id="ARBA00023136"/>
    </source>
</evidence>
<feature type="region of interest" description="Disordered" evidence="7">
    <location>
        <begin position="451"/>
        <end position="490"/>
    </location>
</feature>
<keyword evidence="2" id="KW-1003">Cell membrane</keyword>
<reference evidence="9" key="1">
    <citation type="submission" date="2023-03" db="EMBL/GenBank/DDBJ databases">
        <authorList>
            <person name="Steffen K."/>
            <person name="Cardenas P."/>
        </authorList>
    </citation>
    <scope>NUCLEOTIDE SEQUENCE</scope>
</reference>
<evidence type="ECO:0000256" key="7">
    <source>
        <dbReference type="SAM" id="MobiDB-lite"/>
    </source>
</evidence>
<keyword evidence="10" id="KW-1185">Reference proteome</keyword>
<keyword evidence="6 8" id="KW-0472">Membrane</keyword>
<comment type="caution">
    <text evidence="9">The sequence shown here is derived from an EMBL/GenBank/DDBJ whole genome shotgun (WGS) entry which is preliminary data.</text>
</comment>
<dbReference type="PANTHER" id="PTHR35806:SF1">
    <property type="entry name" value="OXALOACETATE DECARBOXYLASE BETA CHAIN 2"/>
    <property type="match status" value="1"/>
</dbReference>
<evidence type="ECO:0000256" key="1">
    <source>
        <dbReference type="ARBA" id="ARBA00004651"/>
    </source>
</evidence>
<evidence type="ECO:0000313" key="10">
    <source>
        <dbReference type="Proteomes" id="UP001174909"/>
    </source>
</evidence>
<keyword evidence="4" id="KW-1278">Translocase</keyword>
<feature type="transmembrane region" description="Helical" evidence="8">
    <location>
        <begin position="160"/>
        <end position="178"/>
    </location>
</feature>
<evidence type="ECO:0000256" key="4">
    <source>
        <dbReference type="ARBA" id="ARBA00022967"/>
    </source>
</evidence>
<keyword evidence="3 8" id="KW-0812">Transmembrane</keyword>
<evidence type="ECO:0000256" key="3">
    <source>
        <dbReference type="ARBA" id="ARBA00022692"/>
    </source>
</evidence>
<dbReference type="Proteomes" id="UP001174909">
    <property type="component" value="Unassembled WGS sequence"/>
</dbReference>
<evidence type="ECO:0000256" key="2">
    <source>
        <dbReference type="ARBA" id="ARBA00022475"/>
    </source>
</evidence>
<evidence type="ECO:0000256" key="8">
    <source>
        <dbReference type="SAM" id="Phobius"/>
    </source>
</evidence>
<dbReference type="EMBL" id="CASHTH010001432">
    <property type="protein sequence ID" value="CAI8015255.1"/>
    <property type="molecule type" value="Genomic_DNA"/>
</dbReference>
<feature type="transmembrane region" description="Helical" evidence="8">
    <location>
        <begin position="20"/>
        <end position="38"/>
    </location>
</feature>
<feature type="transmembrane region" description="Helical" evidence="8">
    <location>
        <begin position="316"/>
        <end position="335"/>
    </location>
</feature>
<protein>
    <submittedName>
        <fullName evidence="9">Glutaconyl-CoA decarboxylase subunit beta</fullName>
    </submittedName>
</protein>
<dbReference type="AlphaFoldDB" id="A0AA35RPC1"/>
<comment type="subcellular location">
    <subcellularLocation>
        <location evidence="1">Cell membrane</location>
        <topology evidence="1">Multi-pass membrane protein</topology>
    </subcellularLocation>
</comment>
<sequence>MGSAILSGALGLFDGVSHLELGQVVMMAIAGVLLYLGIRKGFEPLLLVPIGFGAILVNIPQAELMAEGGTLRFFYDFGIRTEIFPVLIFLGIGAMTDFGPLFSNPKIIMLGAAGQFGIFLTLLLALGLGFDKLDAVAIAVIGACDGPTAIYVSSRFAPHLLGAVSVAAYSYMSLVPLIQPPIMRALTTAREKQIVMGMVQQAPASKTMRILFPIVVTVVASIIAPLGTPLIGMLMLGNLLRECGVVERLKLASENEIANIVTLLLGLSIGGTMAAERFLQVQTLMVLGLGLVAIGLDTVMGVLFGKLMCFFTRGKINPLIGAAGISAFPMAARVVQSVGQRYNKKNHLLMHAMSANAGGQIGSVIAAAIMLSVLRGMGISEENGAFRTRWGRTEKACALRLAPFDFARLRLATLRTNGVVEWDMVFQHHPSYGLPAPQGIRSPAPHALPPPPFVLSVAPRQRREVEGRKHPRPGSGILGQDLESNPCYNP</sequence>
<feature type="transmembrane region" description="Helical" evidence="8">
    <location>
        <begin position="107"/>
        <end position="129"/>
    </location>
</feature>
<feature type="transmembrane region" description="Helical" evidence="8">
    <location>
        <begin position="210"/>
        <end position="236"/>
    </location>
</feature>
<dbReference type="PANTHER" id="PTHR35806">
    <property type="entry name" value="OXALOACETATE DECARBOXYLASE BETA CHAIN 2"/>
    <property type="match status" value="1"/>
</dbReference>